<dbReference type="Pfam" id="PF02190">
    <property type="entry name" value="LON_substr_bdg"/>
    <property type="match status" value="1"/>
</dbReference>
<dbReference type="InterPro" id="IPR015947">
    <property type="entry name" value="PUA-like_sf"/>
</dbReference>
<dbReference type="PANTHER" id="PTHR46732">
    <property type="entry name" value="ATP-DEPENDENT PROTEASE LA (LON) DOMAIN PROTEIN"/>
    <property type="match status" value="1"/>
</dbReference>
<evidence type="ECO:0000259" key="1">
    <source>
        <dbReference type="PROSITE" id="PS51787"/>
    </source>
</evidence>
<dbReference type="EMBL" id="JAVREH010000007">
    <property type="protein sequence ID" value="MDT0261292.1"/>
    <property type="molecule type" value="Genomic_DNA"/>
</dbReference>
<name>A0ABU2J8K5_9ACTN</name>
<dbReference type="Proteomes" id="UP001183176">
    <property type="component" value="Unassembled WGS sequence"/>
</dbReference>
<evidence type="ECO:0000313" key="3">
    <source>
        <dbReference type="Proteomes" id="UP001183176"/>
    </source>
</evidence>
<dbReference type="SMART" id="SM00464">
    <property type="entry name" value="LON"/>
    <property type="match status" value="1"/>
</dbReference>
<proteinExistence type="predicted"/>
<dbReference type="PANTHER" id="PTHR46732:SF8">
    <property type="entry name" value="ATP-DEPENDENT PROTEASE LA (LON) DOMAIN PROTEIN"/>
    <property type="match status" value="1"/>
</dbReference>
<reference evidence="3" key="1">
    <citation type="submission" date="2023-07" db="EMBL/GenBank/DDBJ databases">
        <title>30 novel species of actinomycetes from the DSMZ collection.</title>
        <authorList>
            <person name="Nouioui I."/>
        </authorList>
    </citation>
    <scope>NUCLEOTIDE SEQUENCE [LARGE SCALE GENOMIC DNA]</scope>
    <source>
        <strain evidence="3">DSM 44399</strain>
    </source>
</reference>
<keyword evidence="3" id="KW-1185">Reference proteome</keyword>
<dbReference type="InterPro" id="IPR003111">
    <property type="entry name" value="Lon_prtase_N"/>
</dbReference>
<dbReference type="Gene3D" id="2.30.130.40">
    <property type="entry name" value="LON domain-like"/>
    <property type="match status" value="1"/>
</dbReference>
<dbReference type="RefSeq" id="WP_311422448.1">
    <property type="nucleotide sequence ID" value="NZ_JAVREH010000007.1"/>
</dbReference>
<evidence type="ECO:0000313" key="2">
    <source>
        <dbReference type="EMBL" id="MDT0261292.1"/>
    </source>
</evidence>
<comment type="caution">
    <text evidence="2">The sequence shown here is derived from an EMBL/GenBank/DDBJ whole genome shotgun (WGS) entry which is preliminary data.</text>
</comment>
<feature type="domain" description="Lon N-terminal" evidence="1">
    <location>
        <begin position="9"/>
        <end position="209"/>
    </location>
</feature>
<protein>
    <submittedName>
        <fullName evidence="2">LON peptidase substrate-binding domain-containing protein</fullName>
    </submittedName>
</protein>
<accession>A0ABU2J8K5</accession>
<dbReference type="Gene3D" id="1.20.58.1480">
    <property type="match status" value="1"/>
</dbReference>
<sequence length="232" mass="25085">MSHPSAGRSEELPLFPLGTVLVPGMRLSLHVFEPRYRQLVADLLGGEGARAPEFGVVALRQGWEVGELKDVYGVGTTARVTDVLPHTDGQCDLSAVGDRRFVIESLDTGSHPYLVATVRRLPETDGALKPGAVAAVRRALEAHLQALDELDIEFTEQRSELSTPVDAQELSYAVANLVSLPLSDRQTLLATPDTATRLSCARSVLRRETELLRTLQAVPATAATFRTDFGSS</sequence>
<dbReference type="SUPFAM" id="SSF88697">
    <property type="entry name" value="PUA domain-like"/>
    <property type="match status" value="1"/>
</dbReference>
<dbReference type="InterPro" id="IPR046336">
    <property type="entry name" value="Lon_prtase_N_sf"/>
</dbReference>
<dbReference type="PROSITE" id="PS51787">
    <property type="entry name" value="LON_N"/>
    <property type="match status" value="1"/>
</dbReference>
<gene>
    <name evidence="2" type="ORF">RM423_07775</name>
</gene>
<organism evidence="2 3">
    <name type="scientific">Jatrophihabitans lederbergiae</name>
    <dbReference type="NCBI Taxonomy" id="3075547"/>
    <lineage>
        <taxon>Bacteria</taxon>
        <taxon>Bacillati</taxon>
        <taxon>Actinomycetota</taxon>
        <taxon>Actinomycetes</taxon>
        <taxon>Jatrophihabitantales</taxon>
        <taxon>Jatrophihabitantaceae</taxon>
        <taxon>Jatrophihabitans</taxon>
    </lineage>
</organism>